<feature type="compositionally biased region" description="Pro residues" evidence="1">
    <location>
        <begin position="85"/>
        <end position="101"/>
    </location>
</feature>
<evidence type="ECO:0000259" key="2">
    <source>
        <dbReference type="Pfam" id="PF08924"/>
    </source>
</evidence>
<protein>
    <submittedName>
        <fullName evidence="3">DUF1906 domain-containing protein</fullName>
    </submittedName>
</protein>
<dbReference type="InterPro" id="IPR015020">
    <property type="entry name" value="Rv2525c-like_Glyco_Hydro-like"/>
</dbReference>
<evidence type="ECO:0000313" key="3">
    <source>
        <dbReference type="EMBL" id="MDF3290840.1"/>
    </source>
</evidence>
<dbReference type="EMBL" id="JARJBC010000009">
    <property type="protein sequence ID" value="MDF3290840.1"/>
    <property type="molecule type" value="Genomic_DNA"/>
</dbReference>
<feature type="domain" description="Rv2525c-like glycoside hydrolase-like" evidence="2">
    <location>
        <begin position="202"/>
        <end position="409"/>
    </location>
</feature>
<feature type="region of interest" description="Disordered" evidence="1">
    <location>
        <begin position="30"/>
        <end position="110"/>
    </location>
</feature>
<name>A0ABT5ZLY8_9ACTN</name>
<dbReference type="PROSITE" id="PS51257">
    <property type="entry name" value="PROKAR_LIPOPROTEIN"/>
    <property type="match status" value="1"/>
</dbReference>
<dbReference type="Pfam" id="PF08924">
    <property type="entry name" value="Rv2525c_GlyHyd-like"/>
    <property type="match status" value="1"/>
</dbReference>
<dbReference type="Proteomes" id="UP001216579">
    <property type="component" value="Unassembled WGS sequence"/>
</dbReference>
<accession>A0ABT5ZLY8</accession>
<proteinExistence type="predicted"/>
<dbReference type="RefSeq" id="WP_269855295.1">
    <property type="nucleotide sequence ID" value="NZ_JARJBC010000009.1"/>
</dbReference>
<evidence type="ECO:0000313" key="4">
    <source>
        <dbReference type="Proteomes" id="UP001216579"/>
    </source>
</evidence>
<organism evidence="3 4">
    <name type="scientific">Streptomyces silvisoli</name>
    <dbReference type="NCBI Taxonomy" id="3034235"/>
    <lineage>
        <taxon>Bacteria</taxon>
        <taxon>Bacillati</taxon>
        <taxon>Actinomycetota</taxon>
        <taxon>Actinomycetes</taxon>
        <taxon>Kitasatosporales</taxon>
        <taxon>Streptomycetaceae</taxon>
        <taxon>Streptomyces</taxon>
    </lineage>
</organism>
<dbReference type="Gene3D" id="3.20.20.80">
    <property type="entry name" value="Glycosidases"/>
    <property type="match status" value="1"/>
</dbReference>
<reference evidence="3 4" key="1">
    <citation type="submission" date="2023-03" db="EMBL/GenBank/DDBJ databases">
        <title>Draft genome sequence of Streptomyces sp. RB6PN23 isolated from peat swamp forest in Thailand.</title>
        <authorList>
            <person name="Klaysubun C."/>
            <person name="Duangmal K."/>
        </authorList>
    </citation>
    <scope>NUCLEOTIDE SEQUENCE [LARGE SCALE GENOMIC DNA]</scope>
    <source>
        <strain evidence="3 4">RB6PN23</strain>
    </source>
</reference>
<gene>
    <name evidence="3" type="ORF">P3G67_16695</name>
</gene>
<feature type="region of interest" description="Disordered" evidence="1">
    <location>
        <begin position="132"/>
        <end position="175"/>
    </location>
</feature>
<dbReference type="InterPro" id="IPR017853">
    <property type="entry name" value="GH"/>
</dbReference>
<sequence>MRDNNRIIRLVLVMVASLACAVAGIMPVAAKGSARRPGPHQRVTTTEGRRTGRAPSRRPGGVNRAPSRRPRDPGPGSGPAQLGPGPLPGPGQPGNPFPGPGWPGDLRLPDLGDLRDLGNLGDLGDLGGVGIVGGVDIPGDPGHTQPPASPAPTPPSTRNPHQRAAQSRVWPTTDDPRHHGAQIFQGWGFDICSAPSLDTMRAWRDSKYGAIGVYIGGISRSCAQDNLTSHWVRKVTSMGWRLLPVYVGSQSPCATDERHRTYVIDEDDIEGQATHEADDAVYNAERLGMDRNSPIYFDMESYDTKYRFCTRPVLEFVQAWSREVRARGYLPGFYSNANAGIAQMERARRHGHSDLPDLVWFAHWGVEPDVYEEPKLSSGAWRPHRRVHQYAGDKRETHGGRTLVIDRDLVDAPVAIIRKDG</sequence>
<feature type="compositionally biased region" description="Pro residues" evidence="1">
    <location>
        <begin position="147"/>
        <end position="157"/>
    </location>
</feature>
<dbReference type="SUPFAM" id="SSF51445">
    <property type="entry name" value="(Trans)glycosidases"/>
    <property type="match status" value="1"/>
</dbReference>
<evidence type="ECO:0000256" key="1">
    <source>
        <dbReference type="SAM" id="MobiDB-lite"/>
    </source>
</evidence>
<comment type="caution">
    <text evidence="3">The sequence shown here is derived from an EMBL/GenBank/DDBJ whole genome shotgun (WGS) entry which is preliminary data.</text>
</comment>
<keyword evidence="4" id="KW-1185">Reference proteome</keyword>